<organism evidence="6 7">
    <name type="scientific">Ambispora leptoticha</name>
    <dbReference type="NCBI Taxonomy" id="144679"/>
    <lineage>
        <taxon>Eukaryota</taxon>
        <taxon>Fungi</taxon>
        <taxon>Fungi incertae sedis</taxon>
        <taxon>Mucoromycota</taxon>
        <taxon>Glomeromycotina</taxon>
        <taxon>Glomeromycetes</taxon>
        <taxon>Archaeosporales</taxon>
        <taxon>Ambisporaceae</taxon>
        <taxon>Ambispora</taxon>
    </lineage>
</organism>
<dbReference type="InterPro" id="IPR006212">
    <property type="entry name" value="Furin_repeat"/>
</dbReference>
<feature type="disulfide bond" evidence="2">
    <location>
        <begin position="284"/>
        <end position="294"/>
    </location>
</feature>
<evidence type="ECO:0000256" key="4">
    <source>
        <dbReference type="SAM" id="Phobius"/>
    </source>
</evidence>
<dbReference type="SUPFAM" id="SSF50370">
    <property type="entry name" value="Ricin B-like lectins"/>
    <property type="match status" value="1"/>
</dbReference>
<dbReference type="InterPro" id="IPR053215">
    <property type="entry name" value="TKL_Ser/Thr_kinase"/>
</dbReference>
<evidence type="ECO:0000256" key="2">
    <source>
        <dbReference type="PROSITE-ProRule" id="PRU00076"/>
    </source>
</evidence>
<dbReference type="CDD" id="cd00064">
    <property type="entry name" value="FU"/>
    <property type="match status" value="3"/>
</dbReference>
<keyword evidence="4" id="KW-0812">Transmembrane</keyword>
<reference evidence="6" key="1">
    <citation type="submission" date="2021-06" db="EMBL/GenBank/DDBJ databases">
        <authorList>
            <person name="Kallberg Y."/>
            <person name="Tangrot J."/>
            <person name="Rosling A."/>
        </authorList>
    </citation>
    <scope>NUCLEOTIDE SEQUENCE</scope>
    <source>
        <strain evidence="6">FL130A</strain>
    </source>
</reference>
<feature type="region of interest" description="Disordered" evidence="3">
    <location>
        <begin position="876"/>
        <end position="905"/>
    </location>
</feature>
<keyword evidence="4" id="KW-1133">Transmembrane helix</keyword>
<evidence type="ECO:0000313" key="6">
    <source>
        <dbReference type="EMBL" id="CAG8488392.1"/>
    </source>
</evidence>
<gene>
    <name evidence="6" type="ORF">ALEPTO_LOCUS2851</name>
</gene>
<dbReference type="Gene3D" id="2.10.220.10">
    <property type="entry name" value="Hormone Receptor, Insulin-like Growth Factor Receptor 1, Chain A, domain 2"/>
    <property type="match status" value="3"/>
</dbReference>
<dbReference type="InterPro" id="IPR002049">
    <property type="entry name" value="LE_dom"/>
</dbReference>
<dbReference type="PROSITE" id="PS50026">
    <property type="entry name" value="EGF_3"/>
    <property type="match status" value="1"/>
</dbReference>
<feature type="domain" description="EGF-like" evidence="5">
    <location>
        <begin position="280"/>
        <end position="312"/>
    </location>
</feature>
<feature type="compositionally biased region" description="Polar residues" evidence="3">
    <location>
        <begin position="890"/>
        <end position="905"/>
    </location>
</feature>
<evidence type="ECO:0000259" key="5">
    <source>
        <dbReference type="PROSITE" id="PS50026"/>
    </source>
</evidence>
<keyword evidence="4" id="KW-0472">Membrane</keyword>
<accession>A0A9N8WNI0</accession>
<dbReference type="AlphaFoldDB" id="A0A9N8WNI0"/>
<feature type="transmembrane region" description="Helical" evidence="4">
    <location>
        <begin position="735"/>
        <end position="758"/>
    </location>
</feature>
<dbReference type="PROSITE" id="PS50231">
    <property type="entry name" value="RICIN_B_LECTIN"/>
    <property type="match status" value="1"/>
</dbReference>
<keyword evidence="1 2" id="KW-0245">EGF-like domain</keyword>
<dbReference type="Gene3D" id="2.60.20.10">
    <property type="entry name" value="Crystallins"/>
    <property type="match status" value="1"/>
</dbReference>
<dbReference type="OrthoDB" id="2412841at2759"/>
<dbReference type="SUPFAM" id="SSF49695">
    <property type="entry name" value="gamma-Crystallin-like"/>
    <property type="match status" value="1"/>
</dbReference>
<dbReference type="InterPro" id="IPR009030">
    <property type="entry name" value="Growth_fac_rcpt_cys_sf"/>
</dbReference>
<feature type="disulfide bond" evidence="2">
    <location>
        <begin position="302"/>
        <end position="311"/>
    </location>
</feature>
<dbReference type="PROSITE" id="PS00022">
    <property type="entry name" value="EGF_1"/>
    <property type="match status" value="1"/>
</dbReference>
<comment type="caution">
    <text evidence="6">The sequence shown here is derived from an EMBL/GenBank/DDBJ whole genome shotgun (WGS) entry which is preliminary data.</text>
</comment>
<dbReference type="CDD" id="cd00055">
    <property type="entry name" value="EGF_Lam"/>
    <property type="match status" value="2"/>
</dbReference>
<dbReference type="SUPFAM" id="SSF57184">
    <property type="entry name" value="Growth factor receptor domain"/>
    <property type="match status" value="3"/>
</dbReference>
<dbReference type="SMART" id="SM00180">
    <property type="entry name" value="EGF_Lam"/>
    <property type="match status" value="2"/>
</dbReference>
<protein>
    <submittedName>
        <fullName evidence="6">4836_t:CDS:1</fullName>
    </submittedName>
</protein>
<keyword evidence="2" id="KW-1015">Disulfide bond</keyword>
<dbReference type="PANTHER" id="PTHR45756:SF1">
    <property type="entry name" value="PROTEIN KINASE DOMAIN CONTAINING PROTEIN"/>
    <property type="match status" value="1"/>
</dbReference>
<dbReference type="EMBL" id="CAJVPS010000470">
    <property type="protein sequence ID" value="CAG8488392.1"/>
    <property type="molecule type" value="Genomic_DNA"/>
</dbReference>
<dbReference type="SMART" id="SM00261">
    <property type="entry name" value="FU"/>
    <property type="match status" value="6"/>
</dbReference>
<dbReference type="InterPro" id="IPR035992">
    <property type="entry name" value="Ricin_B-like_lectins"/>
</dbReference>
<dbReference type="SMART" id="SM00181">
    <property type="entry name" value="EGF"/>
    <property type="match status" value="6"/>
</dbReference>
<keyword evidence="7" id="KW-1185">Reference proteome</keyword>
<evidence type="ECO:0000313" key="7">
    <source>
        <dbReference type="Proteomes" id="UP000789508"/>
    </source>
</evidence>
<dbReference type="InterPro" id="IPR011024">
    <property type="entry name" value="G_crystallin-like"/>
</dbReference>
<evidence type="ECO:0000256" key="1">
    <source>
        <dbReference type="ARBA" id="ARBA00022536"/>
    </source>
</evidence>
<dbReference type="InterPro" id="IPR000742">
    <property type="entry name" value="EGF"/>
</dbReference>
<dbReference type="Gene3D" id="2.170.300.10">
    <property type="entry name" value="Tie2 ligand-binding domain superfamily"/>
    <property type="match status" value="1"/>
</dbReference>
<dbReference type="Proteomes" id="UP000789508">
    <property type="component" value="Unassembled WGS sequence"/>
</dbReference>
<dbReference type="PANTHER" id="PTHR45756">
    <property type="entry name" value="PALMITOYLTRANSFERASE"/>
    <property type="match status" value="1"/>
</dbReference>
<comment type="caution">
    <text evidence="2">Lacks conserved residue(s) required for the propagation of feature annotation.</text>
</comment>
<feature type="region of interest" description="Disordered" evidence="3">
    <location>
        <begin position="820"/>
        <end position="852"/>
    </location>
</feature>
<evidence type="ECO:0000256" key="3">
    <source>
        <dbReference type="SAM" id="MobiDB-lite"/>
    </source>
</evidence>
<sequence length="905" mass="96675">MTSCPVDRFSSVPDSLKWNIIPVNPSIPFSTTTTNSTDVYIESSDNKLCLSAASSNVEVCPCDNGSPGQKWSASGNNWMSGSNCLGMIGNDIGLSTCQTSSSPFQWKAFHVVPDAINLYTGTLFSQNSTHLFLNTYTSKNLPSSIFSSPFSIEIPPGFQFVVSRGVNVTTTYDSDVAQLDPIDGLTSTIVVSLKLGLVTYEQPAYFGESRFIGNGNSSEAQDGATSMLIGSVMVPDGFRAVLWQSSNFSGDNLGIYEPIANFTGIAVATAQTSAGSIDVSAATCSPECSSGGFCSSKNQCTCKTGFTGQLCDQCLPGFFGPNCQPCPSSCDNTTHFTCDDGLTGTGKCNLNKCAPGFNGTHCDTCAAGFYGYPACQPCNCGNGVCDSQGRCTCNAGWANDPNNNSTKCSIPKNGYYQSGGDVLPCSQGCISCQANGICKACSNGLRVGTDVTTCVPNTPAGGNPPLCDSSKAYMEGNCVSINNDDGHCVTPDNLKYVVNVLTGICQPCPSSCVDCYIPSFTTQSPINNTVCSACMPGYVLDDNKKCVKTCPPGEYIDDSDNTCSKCDPSCGSCNGPSNTQCLTCTDSTQFALNGTCSPQKCPSSYVAINTTCTKCHPDCAECSGPALNQCTKCPPNRPILFNNQCVEICPKGTYADMNGKCQQCDKECSSCVGSSSNQCLGCMDQSKILVGGSCSGACPSGSRLLESERLCQNLDSENVVSPIGGDNTSLTKKSLPWWVILVIIIVAVLLLTCCVFLLRYCAVKRRKENTERFKEQVDENAVANNMEELYTQEELNGQVKISQPDKSYLSGSKKNIQPHEVFDFRESSPPPAYKPEDEERFKSQSSLQKKPSFKAKLEWKKKKDVWEGFEVVALNGGEGSARSREKQRNSDGSQMSDLNWGTNWI</sequence>
<name>A0A9N8WNI0_9GLOM</name>
<proteinExistence type="predicted"/>